<reference evidence="5 6" key="1">
    <citation type="submission" date="2016-10" db="EMBL/GenBank/DDBJ databases">
        <authorList>
            <person name="de Groot N.N."/>
        </authorList>
    </citation>
    <scope>NUCLEOTIDE SEQUENCE [LARGE SCALE GENOMIC DNA]</scope>
    <source>
        <strain evidence="5 6">APO</strain>
    </source>
</reference>
<dbReference type="GO" id="GO:0016020">
    <property type="term" value="C:membrane"/>
    <property type="evidence" value="ECO:0007669"/>
    <property type="project" value="InterPro"/>
</dbReference>
<dbReference type="SUPFAM" id="SSF52540">
    <property type="entry name" value="P-loop containing nucleoside triphosphate hydrolases"/>
    <property type="match status" value="1"/>
</dbReference>
<keyword evidence="1" id="KW-0813">Transport</keyword>
<accession>A0A1H3PAI7</accession>
<dbReference type="CDD" id="cd03260">
    <property type="entry name" value="ABC_PstB_phosphate_transporter"/>
    <property type="match status" value="1"/>
</dbReference>
<name>A0A1H3PAI7_9FIRM</name>
<dbReference type="Proteomes" id="UP000199230">
    <property type="component" value="Unassembled WGS sequence"/>
</dbReference>
<dbReference type="Gene3D" id="3.40.50.300">
    <property type="entry name" value="P-loop containing nucleotide triphosphate hydrolases"/>
    <property type="match status" value="1"/>
</dbReference>
<dbReference type="InterPro" id="IPR017871">
    <property type="entry name" value="ABC_transporter-like_CS"/>
</dbReference>
<evidence type="ECO:0000313" key="6">
    <source>
        <dbReference type="Proteomes" id="UP000199230"/>
    </source>
</evidence>
<dbReference type="InterPro" id="IPR003439">
    <property type="entry name" value="ABC_transporter-like_ATP-bd"/>
</dbReference>
<evidence type="ECO:0000256" key="1">
    <source>
        <dbReference type="ARBA" id="ARBA00022448"/>
    </source>
</evidence>
<dbReference type="PROSITE" id="PS00211">
    <property type="entry name" value="ABC_TRANSPORTER_1"/>
    <property type="match status" value="1"/>
</dbReference>
<evidence type="ECO:0000256" key="2">
    <source>
        <dbReference type="ARBA" id="ARBA00022741"/>
    </source>
</evidence>
<dbReference type="SMART" id="SM00382">
    <property type="entry name" value="AAA"/>
    <property type="match status" value="1"/>
</dbReference>
<sequence length="249" mass="27969">MTQAIAIKNWHVHYGKTEVLKDISLEIPEKKITALIGSSGCGKTTLLKSINRLTEEEPTATTRGEIQLKGTSIQSLPLEILRRRIGLVFQTPTPFPFSIKKNMEYGIRYHEKLTAKEEVMLIEEKLKMAGLYEEVKDRMNLSAVRLSGGQQQRLCIARSLTLNPDVLLLDEPCSSLDPKSTAVIEETLRQLAKEVSIVIVTHNMAQAKRIADYTAFISNGVLVEVQETEALFQEPKQEETRCYLEGLIG</sequence>
<organism evidence="5 6">
    <name type="scientific">Tindallia californiensis</name>
    <dbReference type="NCBI Taxonomy" id="159292"/>
    <lineage>
        <taxon>Bacteria</taxon>
        <taxon>Bacillati</taxon>
        <taxon>Bacillota</taxon>
        <taxon>Clostridia</taxon>
        <taxon>Peptostreptococcales</taxon>
        <taxon>Tindalliaceae</taxon>
        <taxon>Tindallia</taxon>
    </lineage>
</organism>
<feature type="domain" description="ABC transporter" evidence="4">
    <location>
        <begin position="5"/>
        <end position="244"/>
    </location>
</feature>
<protein>
    <submittedName>
        <fullName evidence="5">Phosphate ABC transporter ATP-binding protein, PhoT family</fullName>
    </submittedName>
</protein>
<dbReference type="GO" id="GO:0005315">
    <property type="term" value="F:phosphate transmembrane transporter activity"/>
    <property type="evidence" value="ECO:0007669"/>
    <property type="project" value="InterPro"/>
</dbReference>
<evidence type="ECO:0000259" key="4">
    <source>
        <dbReference type="PROSITE" id="PS50893"/>
    </source>
</evidence>
<dbReference type="InterPro" id="IPR027417">
    <property type="entry name" value="P-loop_NTPase"/>
</dbReference>
<dbReference type="RefSeq" id="WP_093313761.1">
    <property type="nucleotide sequence ID" value="NZ_FNPV01000006.1"/>
</dbReference>
<dbReference type="STRING" id="159292.SAMN05192546_10667"/>
<proteinExistence type="predicted"/>
<dbReference type="GO" id="GO:0005524">
    <property type="term" value="F:ATP binding"/>
    <property type="evidence" value="ECO:0007669"/>
    <property type="project" value="UniProtKB-KW"/>
</dbReference>
<keyword evidence="6" id="KW-1185">Reference proteome</keyword>
<gene>
    <name evidence="5" type="ORF">SAMN05192546_10667</name>
</gene>
<keyword evidence="3 5" id="KW-0067">ATP-binding</keyword>
<dbReference type="GO" id="GO:0016887">
    <property type="term" value="F:ATP hydrolysis activity"/>
    <property type="evidence" value="ECO:0007669"/>
    <property type="project" value="InterPro"/>
</dbReference>
<dbReference type="PANTHER" id="PTHR43423:SF1">
    <property type="entry name" value="ABC TRANSPORTER I FAMILY MEMBER 17"/>
    <property type="match status" value="1"/>
</dbReference>
<dbReference type="AlphaFoldDB" id="A0A1H3PAI7"/>
<keyword evidence="2" id="KW-0547">Nucleotide-binding</keyword>
<evidence type="ECO:0000256" key="3">
    <source>
        <dbReference type="ARBA" id="ARBA00022840"/>
    </source>
</evidence>
<evidence type="ECO:0000313" key="5">
    <source>
        <dbReference type="EMBL" id="SDY97409.1"/>
    </source>
</evidence>
<dbReference type="InterPro" id="IPR003593">
    <property type="entry name" value="AAA+_ATPase"/>
</dbReference>
<dbReference type="PROSITE" id="PS50893">
    <property type="entry name" value="ABC_TRANSPORTER_2"/>
    <property type="match status" value="1"/>
</dbReference>
<dbReference type="PANTHER" id="PTHR43423">
    <property type="entry name" value="ABC TRANSPORTER I FAMILY MEMBER 17"/>
    <property type="match status" value="1"/>
</dbReference>
<dbReference type="OrthoDB" id="9804199at2"/>
<dbReference type="GO" id="GO:0035435">
    <property type="term" value="P:phosphate ion transmembrane transport"/>
    <property type="evidence" value="ECO:0007669"/>
    <property type="project" value="InterPro"/>
</dbReference>
<dbReference type="InterPro" id="IPR005670">
    <property type="entry name" value="PstB-like"/>
</dbReference>
<dbReference type="EMBL" id="FNPV01000006">
    <property type="protein sequence ID" value="SDY97409.1"/>
    <property type="molecule type" value="Genomic_DNA"/>
</dbReference>
<dbReference type="Pfam" id="PF00005">
    <property type="entry name" value="ABC_tran"/>
    <property type="match status" value="1"/>
</dbReference>